<evidence type="ECO:0000256" key="2">
    <source>
        <dbReference type="ARBA" id="ARBA00022741"/>
    </source>
</evidence>
<protein>
    <submittedName>
        <fullName evidence="6">Heme exporter protein CcmA</fullName>
    </submittedName>
</protein>
<feature type="domain" description="ABC transporter" evidence="5">
    <location>
        <begin position="2"/>
        <end position="227"/>
    </location>
</feature>
<evidence type="ECO:0000256" key="4">
    <source>
        <dbReference type="ARBA" id="ARBA00022840"/>
    </source>
</evidence>
<dbReference type="InterPro" id="IPR027417">
    <property type="entry name" value="P-loop_NTPase"/>
</dbReference>
<evidence type="ECO:0000256" key="3">
    <source>
        <dbReference type="ARBA" id="ARBA00022748"/>
    </source>
</evidence>
<accession>A0A0L6W676</accession>
<dbReference type="EMBL" id="LGTE01000003">
    <property type="protein sequence ID" value="KNZ70609.1"/>
    <property type="molecule type" value="Genomic_DNA"/>
</dbReference>
<dbReference type="NCBIfam" id="TIGR01189">
    <property type="entry name" value="ccmA"/>
    <property type="match status" value="1"/>
</dbReference>
<dbReference type="PANTHER" id="PTHR42939">
    <property type="entry name" value="ABC TRANSPORTER ATP-BINDING PROTEIN ALBC-RELATED"/>
    <property type="match status" value="1"/>
</dbReference>
<dbReference type="InterPro" id="IPR005895">
    <property type="entry name" value="ABC_transptr_haem_export_CcmA"/>
</dbReference>
<evidence type="ECO:0000259" key="5">
    <source>
        <dbReference type="PROSITE" id="PS50893"/>
    </source>
</evidence>
<dbReference type="GO" id="GO:0016887">
    <property type="term" value="F:ATP hydrolysis activity"/>
    <property type="evidence" value="ECO:0007669"/>
    <property type="project" value="InterPro"/>
</dbReference>
<evidence type="ECO:0000256" key="1">
    <source>
        <dbReference type="ARBA" id="ARBA00022448"/>
    </source>
</evidence>
<organism evidence="6 7">
    <name type="scientific">Thermincola ferriacetica</name>
    <dbReference type="NCBI Taxonomy" id="281456"/>
    <lineage>
        <taxon>Bacteria</taxon>
        <taxon>Bacillati</taxon>
        <taxon>Bacillota</taxon>
        <taxon>Clostridia</taxon>
        <taxon>Eubacteriales</taxon>
        <taxon>Thermincolaceae</taxon>
        <taxon>Thermincola</taxon>
    </lineage>
</organism>
<dbReference type="Proteomes" id="UP000037175">
    <property type="component" value="Unassembled WGS sequence"/>
</dbReference>
<dbReference type="RefSeq" id="WP_052216954.1">
    <property type="nucleotide sequence ID" value="NZ_LGTE01000003.1"/>
</dbReference>
<name>A0A0L6W676_9FIRM</name>
<dbReference type="Pfam" id="PF00005">
    <property type="entry name" value="ABC_tran"/>
    <property type="match status" value="1"/>
</dbReference>
<dbReference type="GO" id="GO:0005524">
    <property type="term" value="F:ATP binding"/>
    <property type="evidence" value="ECO:0007669"/>
    <property type="project" value="UniProtKB-KW"/>
</dbReference>
<dbReference type="SMART" id="SM00382">
    <property type="entry name" value="AAA"/>
    <property type="match status" value="1"/>
</dbReference>
<proteinExistence type="predicted"/>
<reference evidence="7" key="1">
    <citation type="submission" date="2015-07" db="EMBL/GenBank/DDBJ databases">
        <title>Complete Genome of Thermincola ferriacetica strain Z-0001T.</title>
        <authorList>
            <person name="Lusk B."/>
            <person name="Badalamenti J.P."/>
            <person name="Parameswaran P."/>
            <person name="Bond D.R."/>
            <person name="Torres C.I."/>
        </authorList>
    </citation>
    <scope>NUCLEOTIDE SEQUENCE [LARGE SCALE GENOMIC DNA]</scope>
    <source>
        <strain evidence="7">Z-0001</strain>
    </source>
</reference>
<sequence>MLEAHELAKYVAHRNLVGPVSFQVPRGEIMAVMGPNGAGKSTLLKLLSGLMKASEGKVTWQGSNVKNEGRPAMGMLSHQTYLYSSLTGKENLYFYGSITGREITPAQIEDVLQKVGLEWDGDEEVGRYSRGMQQRLAMARLLLQDPEIILLDEPQTGLDQAGLKLLCEFIRQWKADGKAMVLVTHSCDDIFGLVDRLLILKKGHPAYLGECPNSPEEVLKLYQEALQGSEKSLCSDS</sequence>
<dbReference type="InterPro" id="IPR051782">
    <property type="entry name" value="ABC_Transporter_VariousFunc"/>
</dbReference>
<gene>
    <name evidence="6" type="ORF">Tfer_0793</name>
</gene>
<keyword evidence="7" id="KW-1185">Reference proteome</keyword>
<evidence type="ECO:0000313" key="7">
    <source>
        <dbReference type="Proteomes" id="UP000037175"/>
    </source>
</evidence>
<dbReference type="InterPro" id="IPR003439">
    <property type="entry name" value="ABC_transporter-like_ATP-bd"/>
</dbReference>
<dbReference type="PANTHER" id="PTHR42939:SF1">
    <property type="entry name" value="ABC TRANSPORTER ATP-BINDING PROTEIN ALBC-RELATED"/>
    <property type="match status" value="1"/>
</dbReference>
<keyword evidence="2" id="KW-0547">Nucleotide-binding</keyword>
<dbReference type="SUPFAM" id="SSF52540">
    <property type="entry name" value="P-loop containing nucleoside triphosphate hydrolases"/>
    <property type="match status" value="1"/>
</dbReference>
<dbReference type="AlphaFoldDB" id="A0A0L6W676"/>
<keyword evidence="3" id="KW-0201">Cytochrome c-type biogenesis</keyword>
<keyword evidence="1" id="KW-0813">Transport</keyword>
<dbReference type="Gene3D" id="3.40.50.300">
    <property type="entry name" value="P-loop containing nucleotide triphosphate hydrolases"/>
    <property type="match status" value="1"/>
</dbReference>
<evidence type="ECO:0000313" key="6">
    <source>
        <dbReference type="EMBL" id="KNZ70609.1"/>
    </source>
</evidence>
<dbReference type="InterPro" id="IPR003593">
    <property type="entry name" value="AAA+_ATPase"/>
</dbReference>
<dbReference type="GO" id="GO:0022857">
    <property type="term" value="F:transmembrane transporter activity"/>
    <property type="evidence" value="ECO:0007669"/>
    <property type="project" value="InterPro"/>
</dbReference>
<dbReference type="GO" id="GO:0017004">
    <property type="term" value="P:cytochrome complex assembly"/>
    <property type="evidence" value="ECO:0007669"/>
    <property type="project" value="UniProtKB-KW"/>
</dbReference>
<keyword evidence="4" id="KW-0067">ATP-binding</keyword>
<dbReference type="PROSITE" id="PS50893">
    <property type="entry name" value="ABC_TRANSPORTER_2"/>
    <property type="match status" value="1"/>
</dbReference>
<comment type="caution">
    <text evidence="6">The sequence shown here is derived from an EMBL/GenBank/DDBJ whole genome shotgun (WGS) entry which is preliminary data.</text>
</comment>
<dbReference type="CDD" id="cd03230">
    <property type="entry name" value="ABC_DR_subfamily_A"/>
    <property type="match status" value="1"/>
</dbReference>